<feature type="signal peptide" evidence="1">
    <location>
        <begin position="1"/>
        <end position="22"/>
    </location>
</feature>
<evidence type="ECO:0000256" key="1">
    <source>
        <dbReference type="SAM" id="SignalP"/>
    </source>
</evidence>
<proteinExistence type="predicted"/>
<dbReference type="Proteomes" id="UP000516148">
    <property type="component" value="Chromosome"/>
</dbReference>
<organism evidence="2 3">
    <name type="scientific">Sphingomonas alpina</name>
    <dbReference type="NCBI Taxonomy" id="653931"/>
    <lineage>
        <taxon>Bacteria</taxon>
        <taxon>Pseudomonadati</taxon>
        <taxon>Pseudomonadota</taxon>
        <taxon>Alphaproteobacteria</taxon>
        <taxon>Sphingomonadales</taxon>
        <taxon>Sphingomonadaceae</taxon>
        <taxon>Sphingomonas</taxon>
    </lineage>
</organism>
<evidence type="ECO:0000313" key="2">
    <source>
        <dbReference type="EMBL" id="QNQ08749.1"/>
    </source>
</evidence>
<sequence length="470" mass="50664">MRYWIGTAALALPLIAQAPAQAQTAAPQTANPLAANAQGDVAVTIYQNGQSLVQDVRQLDLDAGRTRQDFPDVSAQIRSETVTLGGPGIGIVEQNFDYDLLSPDKLMEKAVGSVVTIVRTNPATGAETREQARVLAANGGIVLQIGSRIEVLRDDGLPVRVIFDKVPENLRARPTLSVTLQVAKAGRVPATLTYLTPGLGWTSDYVMLFDEAKGAIDVQGWVTLTNSTGTTYRNADVLLVAGNPNRGAGGFSQLGDATLEVAGTETGPREKLGDYYLYPLGERTTIANAQQKQVSFLDVKGVAARKTYEWTNGWLETQAEPRSAATVLKFSTSRTGGLGDQLPAGTIRVYMRDKRGDPQFIGESRVAAAPMGSQMSIRTGEAFDVKGAAVVVERKRLSSSRWRTSMRYDFSNARPDAVTIDLAQNGLWGDVRVIDQSITGERVSADRMEWKVPVPGNGKASVTVVFDTRY</sequence>
<reference evidence="2 3" key="1">
    <citation type="submission" date="2020-09" db="EMBL/GenBank/DDBJ databases">
        <title>Sphingomonas sp., a new species isolated from pork steak.</title>
        <authorList>
            <person name="Heidler von Heilborn D."/>
        </authorList>
    </citation>
    <scope>NUCLEOTIDE SEQUENCE [LARGE SCALE GENOMIC DNA]</scope>
    <source>
        <strain evidence="3">S8-3T</strain>
    </source>
</reference>
<protein>
    <submittedName>
        <fullName evidence="2">DUF4139 domain-containing protein</fullName>
    </submittedName>
</protein>
<feature type="chain" id="PRO_5028997593" evidence="1">
    <location>
        <begin position="23"/>
        <end position="470"/>
    </location>
</feature>
<dbReference type="PANTHER" id="PTHR38075:SF1">
    <property type="entry name" value="DUF4139 DOMAIN-CONTAINING PROTEIN"/>
    <property type="match status" value="1"/>
</dbReference>
<gene>
    <name evidence="2" type="ORF">H3Z74_18785</name>
</gene>
<dbReference type="RefSeq" id="WP_187761076.1">
    <property type="nucleotide sequence ID" value="NZ_CP061038.1"/>
</dbReference>
<dbReference type="PANTHER" id="PTHR38075">
    <property type="entry name" value="DUF4139 DOMAIN-CONTAINING PROTEIN"/>
    <property type="match status" value="1"/>
</dbReference>
<keyword evidence="1" id="KW-0732">Signal</keyword>
<dbReference type="AlphaFoldDB" id="A0A7H0LGE6"/>
<name>A0A7H0LGE6_9SPHN</name>
<accession>A0A7H0LGE6</accession>
<evidence type="ECO:0000313" key="3">
    <source>
        <dbReference type="Proteomes" id="UP000516148"/>
    </source>
</evidence>
<dbReference type="EMBL" id="CP061038">
    <property type="protein sequence ID" value="QNQ08749.1"/>
    <property type="molecule type" value="Genomic_DNA"/>
</dbReference>
<keyword evidence="3" id="KW-1185">Reference proteome</keyword>
<dbReference type="KEGG" id="spap:H3Z74_18785"/>